<dbReference type="AlphaFoldDB" id="A0A3S9NLX3"/>
<evidence type="ECO:0000313" key="7">
    <source>
        <dbReference type="EMBL" id="AZQ56685.1"/>
    </source>
</evidence>
<dbReference type="Pfam" id="PF04769">
    <property type="entry name" value="MATalpha_HMGbox"/>
    <property type="match status" value="1"/>
</dbReference>
<dbReference type="GO" id="GO:0008301">
    <property type="term" value="F:DNA binding, bending"/>
    <property type="evidence" value="ECO:0007669"/>
    <property type="project" value="InterPro"/>
</dbReference>
<evidence type="ECO:0000256" key="4">
    <source>
        <dbReference type="ARBA" id="ARBA00023242"/>
    </source>
</evidence>
<name>A0A3S9NLX3_9ASCO</name>
<comment type="similarity">
    <text evidence="5">Belongs to the MATALPHA1 family.</text>
</comment>
<evidence type="ECO:0000259" key="6">
    <source>
        <dbReference type="PROSITE" id="PS51325"/>
    </source>
</evidence>
<keyword evidence="2 5" id="KW-0238">DNA-binding</keyword>
<feature type="domain" description="Alpha box" evidence="6">
    <location>
        <begin position="92"/>
        <end position="144"/>
    </location>
</feature>
<evidence type="ECO:0000256" key="3">
    <source>
        <dbReference type="ARBA" id="ARBA00023163"/>
    </source>
</evidence>
<dbReference type="EMBL" id="MH707277">
    <property type="protein sequence ID" value="AZQ56685.1"/>
    <property type="molecule type" value="Genomic_DNA"/>
</dbReference>
<evidence type="ECO:0000256" key="2">
    <source>
        <dbReference type="ARBA" id="ARBA00023125"/>
    </source>
</evidence>
<accession>A0A3S9NLX3</accession>
<evidence type="ECO:0000256" key="1">
    <source>
        <dbReference type="ARBA" id="ARBA00023015"/>
    </source>
</evidence>
<keyword evidence="4 5" id="KW-0539">Nucleus</keyword>
<reference evidence="7" key="1">
    <citation type="journal article" date="2018" name="FEMS Yeast Res.">
        <title>The Suhomyces clade: from single isolate to multiple species to disintegrating sex loci.</title>
        <authorList>
            <person name="Kijpornyongpan T."/>
            <person name="Urbina H."/>
            <person name="Suh S.O."/>
            <person name="Luangsa-Ard J."/>
            <person name="Aime M."/>
            <person name="Blackwell M."/>
        </authorList>
    </citation>
    <scope>NUCLEOTIDE SEQUENCE</scope>
    <source>
        <strain evidence="7">NRRL Y-27606</strain>
    </source>
</reference>
<dbReference type="GO" id="GO:0005634">
    <property type="term" value="C:nucleus"/>
    <property type="evidence" value="ECO:0007669"/>
    <property type="project" value="UniProtKB-SubCell"/>
</dbReference>
<organism evidence="7">
    <name type="scientific">Suhomyces emberorum</name>
    <dbReference type="NCBI Taxonomy" id="246006"/>
    <lineage>
        <taxon>Eukaryota</taxon>
        <taxon>Fungi</taxon>
        <taxon>Dikarya</taxon>
        <taxon>Ascomycota</taxon>
        <taxon>Saccharomycotina</taxon>
        <taxon>Pichiomycetes</taxon>
        <taxon>Debaryomycetaceae</taxon>
        <taxon>Suhomyces</taxon>
    </lineage>
</organism>
<dbReference type="PROSITE" id="PS51325">
    <property type="entry name" value="ALPHA_BOX"/>
    <property type="match status" value="1"/>
</dbReference>
<proteinExistence type="inferred from homology"/>
<dbReference type="GO" id="GO:0045895">
    <property type="term" value="P:positive regulation of mating-type specific transcription, DNA-templated"/>
    <property type="evidence" value="ECO:0007669"/>
    <property type="project" value="InterPro"/>
</dbReference>
<evidence type="ECO:0000256" key="5">
    <source>
        <dbReference type="RuleBase" id="RU003516"/>
    </source>
</evidence>
<sequence>MSPTKSRKNSLIQAQQKYTATFRLQRYDFRPNKEKVFQRESFICATMPPIPVPSEELKKLLIQFNTLNEPSILLNDFKRVKTKGKQITNFGKINGFIAFRSFYCKNIKNSVHQILLSSELANIWRDEINKKTWSLYAYLYNVRDDKSIPFVIWLCETLRMKSTFKPSIQRDLHTIKNNTTLYGTMNFKDAVEDVYFTKSDMFLSQQCEFLENK</sequence>
<keyword evidence="1 5" id="KW-0805">Transcription regulation</keyword>
<keyword evidence="3 5" id="KW-0804">Transcription</keyword>
<dbReference type="InterPro" id="IPR006856">
    <property type="entry name" value="MATalpha_HMGbox"/>
</dbReference>
<protein>
    <submittedName>
        <fullName evidence="7">MAT alpha 1 protein</fullName>
    </submittedName>
</protein>
<comment type="subcellular location">
    <subcellularLocation>
        <location evidence="5">Nucleus</location>
    </subcellularLocation>
</comment>